<dbReference type="EMBL" id="CAVLGL010000079">
    <property type="protein sequence ID" value="CAK1585624.1"/>
    <property type="molecule type" value="Genomic_DNA"/>
</dbReference>
<dbReference type="Proteomes" id="UP001314205">
    <property type="component" value="Unassembled WGS sequence"/>
</dbReference>
<accession>A0AAV1KUT0</accession>
<protein>
    <submittedName>
        <fullName evidence="3">Uncharacterized protein</fullName>
    </submittedName>
</protein>
<evidence type="ECO:0000313" key="3">
    <source>
        <dbReference type="EMBL" id="CAK1585624.1"/>
    </source>
</evidence>
<organism evidence="3 4">
    <name type="scientific">Parnassius mnemosyne</name>
    <name type="common">clouded apollo</name>
    <dbReference type="NCBI Taxonomy" id="213953"/>
    <lineage>
        <taxon>Eukaryota</taxon>
        <taxon>Metazoa</taxon>
        <taxon>Ecdysozoa</taxon>
        <taxon>Arthropoda</taxon>
        <taxon>Hexapoda</taxon>
        <taxon>Insecta</taxon>
        <taxon>Pterygota</taxon>
        <taxon>Neoptera</taxon>
        <taxon>Endopterygota</taxon>
        <taxon>Lepidoptera</taxon>
        <taxon>Glossata</taxon>
        <taxon>Ditrysia</taxon>
        <taxon>Papilionoidea</taxon>
        <taxon>Papilionidae</taxon>
        <taxon>Parnassiinae</taxon>
        <taxon>Parnassini</taxon>
        <taxon>Parnassius</taxon>
        <taxon>Driopa</taxon>
    </lineage>
</organism>
<keyword evidence="4" id="KW-1185">Reference proteome</keyword>
<gene>
    <name evidence="3" type="ORF">PARMNEM_LOCUS6681</name>
</gene>
<dbReference type="PANTHER" id="PTHR34239:SF2">
    <property type="entry name" value="TRANSPOSABLE ELEMENT P TRANSPOSASE_THAP9 CONSERVED DOMAIN-CONTAINING PROTEIN"/>
    <property type="match status" value="1"/>
</dbReference>
<dbReference type="AlphaFoldDB" id="A0AAV1KUT0"/>
<dbReference type="PANTHER" id="PTHR34239">
    <property type="entry name" value="APPLE DOMAIN-CONTAINING PROTEIN"/>
    <property type="match status" value="1"/>
</dbReference>
<feature type="compositionally biased region" description="Low complexity" evidence="2">
    <location>
        <begin position="278"/>
        <end position="292"/>
    </location>
</feature>
<comment type="caution">
    <text evidence="3">The sequence shown here is derived from an EMBL/GenBank/DDBJ whole genome shotgun (WGS) entry which is preliminary data.</text>
</comment>
<reference evidence="3 4" key="1">
    <citation type="submission" date="2023-11" db="EMBL/GenBank/DDBJ databases">
        <authorList>
            <person name="Hedman E."/>
            <person name="Englund M."/>
            <person name="Stromberg M."/>
            <person name="Nyberg Akerstrom W."/>
            <person name="Nylinder S."/>
            <person name="Jareborg N."/>
            <person name="Kallberg Y."/>
            <person name="Kronander E."/>
        </authorList>
    </citation>
    <scope>NUCLEOTIDE SEQUENCE [LARGE SCALE GENOMIC DNA]</scope>
</reference>
<sequence>MPKRKNEEKIKRYRSKIRKLEQEQRKYKRIIYSSSEDFDKDSDSENLDIADMEPLNSEYRSDKNSALNNEETKYDSDQEPVVSELELDILTALGETTEETSKLGPKIHDKLAQLWLPILRKGIHKEAKEKLLKEYLIPENCSLLQAPKLNPEISAAVSEGTKTRDKRVEAVQQQLGQGISALNKGLELLLDDGKDRLQAVKFLSDSCRILCDLHFVETEARKKFVTPGLDKSFINIMQEVDRDDLVFGNKLTEKIKATKVIEKHGLQIKKPVQNLKASYPSQQPSTSRSRSQGNWGGPSRFSSNRGGMGGRRRIHYQVAERHQAPASNRSHRRRADIVPQLNNIKGTRRENSAFL</sequence>
<feature type="region of interest" description="Disordered" evidence="2">
    <location>
        <begin position="272"/>
        <end position="355"/>
    </location>
</feature>
<evidence type="ECO:0000313" key="4">
    <source>
        <dbReference type="Proteomes" id="UP001314205"/>
    </source>
</evidence>
<feature type="region of interest" description="Disordered" evidence="2">
    <location>
        <begin position="59"/>
        <end position="78"/>
    </location>
</feature>
<evidence type="ECO:0000256" key="1">
    <source>
        <dbReference type="SAM" id="Coils"/>
    </source>
</evidence>
<name>A0AAV1KUT0_9NEOP</name>
<keyword evidence="1" id="KW-0175">Coiled coil</keyword>
<proteinExistence type="predicted"/>
<evidence type="ECO:0000256" key="2">
    <source>
        <dbReference type="SAM" id="MobiDB-lite"/>
    </source>
</evidence>
<feature type="coiled-coil region" evidence="1">
    <location>
        <begin position="3"/>
        <end position="30"/>
    </location>
</feature>